<dbReference type="PANTHER" id="PTHR33710:SF62">
    <property type="entry name" value="DUF4283 DOMAIN PROTEIN"/>
    <property type="match status" value="1"/>
</dbReference>
<evidence type="ECO:0000313" key="2">
    <source>
        <dbReference type="EMBL" id="PKA50374.1"/>
    </source>
</evidence>
<dbReference type="InterPro" id="IPR005135">
    <property type="entry name" value="Endo/exonuclease/phosphatase"/>
</dbReference>
<reference evidence="2 3" key="1">
    <citation type="journal article" date="2017" name="Nature">
        <title>The Apostasia genome and the evolution of orchids.</title>
        <authorList>
            <person name="Zhang G.Q."/>
            <person name="Liu K.W."/>
            <person name="Li Z."/>
            <person name="Lohaus R."/>
            <person name="Hsiao Y.Y."/>
            <person name="Niu S.C."/>
            <person name="Wang J.Y."/>
            <person name="Lin Y.C."/>
            <person name="Xu Q."/>
            <person name="Chen L.J."/>
            <person name="Yoshida K."/>
            <person name="Fujiwara S."/>
            <person name="Wang Z.W."/>
            <person name="Zhang Y.Q."/>
            <person name="Mitsuda N."/>
            <person name="Wang M."/>
            <person name="Liu G.H."/>
            <person name="Pecoraro L."/>
            <person name="Huang H.X."/>
            <person name="Xiao X.J."/>
            <person name="Lin M."/>
            <person name="Wu X.Y."/>
            <person name="Wu W.L."/>
            <person name="Chen Y.Y."/>
            <person name="Chang S.B."/>
            <person name="Sakamoto S."/>
            <person name="Ohme-Takagi M."/>
            <person name="Yagi M."/>
            <person name="Zeng S.J."/>
            <person name="Shen C.Y."/>
            <person name="Yeh C.M."/>
            <person name="Luo Y.B."/>
            <person name="Tsai W.C."/>
            <person name="Van de Peer Y."/>
            <person name="Liu Z.J."/>
        </authorList>
    </citation>
    <scope>NUCLEOTIDE SEQUENCE [LARGE SCALE GENOMIC DNA]</scope>
    <source>
        <strain evidence="3">cv. Shenzhen</strain>
        <tissue evidence="2">Stem</tissue>
    </source>
</reference>
<dbReference type="SUPFAM" id="SSF56219">
    <property type="entry name" value="DNase I-like"/>
    <property type="match status" value="1"/>
</dbReference>
<dbReference type="Gene3D" id="3.60.10.10">
    <property type="entry name" value="Endonuclease/exonuclease/phosphatase"/>
    <property type="match status" value="1"/>
</dbReference>
<feature type="domain" description="Endonuclease/exonuclease/phosphatase" evidence="1">
    <location>
        <begin position="6"/>
        <end position="224"/>
    </location>
</feature>
<proteinExistence type="predicted"/>
<dbReference type="OrthoDB" id="688652at2759"/>
<dbReference type="PANTHER" id="PTHR33710">
    <property type="entry name" value="BNAC02G09200D PROTEIN"/>
    <property type="match status" value="1"/>
</dbReference>
<keyword evidence="3" id="KW-1185">Reference proteome</keyword>
<accession>A0A2I0A4A6</accession>
<dbReference type="STRING" id="1088818.A0A2I0A4A6"/>
<dbReference type="Proteomes" id="UP000236161">
    <property type="component" value="Unassembled WGS sequence"/>
</dbReference>
<sequence>MNIFVLNCRGLGGPRAVQRLKSQLRTLKPQLVFLSETKLLASEFDKVKIACMFKSAFSVSCVGRSGGLAMLWNDDFDVTLLSFSCSHIDVSVHHLSNAVAWRFTGFYGESVESRKYLSWQLLGKLAERYQGPWLCAGDFNEVLYQSEKQGGLPRDERKTIAFREVLNKCQLIDMGFIGGPFTWWNGRLGEETIVERLDRAVSNLSWQALFPNAHVDHLCSFSDHCALNIQMDKLETVSNQQRRSRFRFEPMWLRDPSCSKVVESSWRTAFKPQDRTNLLGNLAAVGKALSNWNRESFGHIQNAIQKTQKSLEHTNKLPISQDRLKEKMALQSQLNELLEREEILWKQRARVDWLKHGDRNTAYFHSTANSVRWTAQCSSVLFLICCT</sequence>
<dbReference type="GO" id="GO:0003824">
    <property type="term" value="F:catalytic activity"/>
    <property type="evidence" value="ECO:0007669"/>
    <property type="project" value="InterPro"/>
</dbReference>
<protein>
    <recommendedName>
        <fullName evidence="1">Endonuclease/exonuclease/phosphatase domain-containing protein</fullName>
    </recommendedName>
</protein>
<dbReference type="AlphaFoldDB" id="A0A2I0A4A6"/>
<name>A0A2I0A4A6_9ASPA</name>
<dbReference type="InterPro" id="IPR036691">
    <property type="entry name" value="Endo/exonu/phosph_ase_sf"/>
</dbReference>
<dbReference type="EMBL" id="KZ452026">
    <property type="protein sequence ID" value="PKA50374.1"/>
    <property type="molecule type" value="Genomic_DNA"/>
</dbReference>
<evidence type="ECO:0000259" key="1">
    <source>
        <dbReference type="Pfam" id="PF03372"/>
    </source>
</evidence>
<organism evidence="2 3">
    <name type="scientific">Apostasia shenzhenica</name>
    <dbReference type="NCBI Taxonomy" id="1088818"/>
    <lineage>
        <taxon>Eukaryota</taxon>
        <taxon>Viridiplantae</taxon>
        <taxon>Streptophyta</taxon>
        <taxon>Embryophyta</taxon>
        <taxon>Tracheophyta</taxon>
        <taxon>Spermatophyta</taxon>
        <taxon>Magnoliopsida</taxon>
        <taxon>Liliopsida</taxon>
        <taxon>Asparagales</taxon>
        <taxon>Orchidaceae</taxon>
        <taxon>Apostasioideae</taxon>
        <taxon>Apostasia</taxon>
    </lineage>
</organism>
<evidence type="ECO:0000313" key="3">
    <source>
        <dbReference type="Proteomes" id="UP000236161"/>
    </source>
</evidence>
<gene>
    <name evidence="2" type="ORF">AXF42_Ash013463</name>
</gene>
<dbReference type="Pfam" id="PF03372">
    <property type="entry name" value="Exo_endo_phos"/>
    <property type="match status" value="1"/>
</dbReference>